<evidence type="ECO:0000313" key="3">
    <source>
        <dbReference type="Proteomes" id="UP000178264"/>
    </source>
</evidence>
<proteinExistence type="predicted"/>
<comment type="caution">
    <text evidence="2">The sequence shown here is derived from an EMBL/GenBank/DDBJ whole genome shotgun (WGS) entry which is preliminary data.</text>
</comment>
<evidence type="ECO:0000313" key="2">
    <source>
        <dbReference type="EMBL" id="OGL88725.1"/>
    </source>
</evidence>
<keyword evidence="1" id="KW-0472">Membrane</keyword>
<sequence length="524" mass="59754">MATTLTKPIAQLLEVCQSPEPETHKETVIHVDELVSRAAFLYEKIRNAVDYREDHLLRRGAIERMLKRLLVRGAKSEAVAKPLVIELIRARYLNNDALPERIIGEVGVILERYIALWNAAPAEVQTNADLFSWMLGVAAREVEEAVAPSPHIDKLVESMYRSLVAHIKLPSRMTDEREKNTQLFIAIHRALVQSDLPTIRYKLFAVYAPGWKTINPEQIGSLGWNIASIAQAIERDLSHPIGESFARHLKRDAAAFTVLHDIIEERPKEAAAVLTNPLSLEDRVRRACQLRYKRAKEKLGRSAVRSIIFIFFTKMLLAIVLEIPYEIYLVKAFNPIPLLINVTIPPFLLFLVAATTKVPTKKNTEAIIATVRDLVEEGRTMTPIEIRRLSKPIFSSIMLGIAYLTLYGVTFGFIIWGLRTLHFNIISGALFLLFLSLVSFFAIRIRQGVRRLVVIERKENVFTFLFDLFTIPVIRAGRWISIKSSNINIFVFILDFLIETPFKSLLDVTEEFTTFIKEKKEEVL</sequence>
<feature type="transmembrane region" description="Helical" evidence="1">
    <location>
        <begin position="422"/>
        <end position="443"/>
    </location>
</feature>
<keyword evidence="1" id="KW-1133">Transmembrane helix</keyword>
<gene>
    <name evidence="2" type="ORF">A3I42_01690</name>
</gene>
<accession>A0A1F7VE47</accession>
<feature type="transmembrane region" description="Helical" evidence="1">
    <location>
        <begin position="393"/>
        <end position="416"/>
    </location>
</feature>
<protein>
    <submittedName>
        <fullName evidence="2">Uncharacterized protein</fullName>
    </submittedName>
</protein>
<keyword evidence="1" id="KW-0812">Transmembrane</keyword>
<feature type="transmembrane region" description="Helical" evidence="1">
    <location>
        <begin position="303"/>
        <end position="323"/>
    </location>
</feature>
<name>A0A1F7VE47_9BACT</name>
<reference evidence="2 3" key="1">
    <citation type="journal article" date="2016" name="Nat. Commun.">
        <title>Thousands of microbial genomes shed light on interconnected biogeochemical processes in an aquifer system.</title>
        <authorList>
            <person name="Anantharaman K."/>
            <person name="Brown C.T."/>
            <person name="Hug L.A."/>
            <person name="Sharon I."/>
            <person name="Castelle C.J."/>
            <person name="Probst A.J."/>
            <person name="Thomas B.C."/>
            <person name="Singh A."/>
            <person name="Wilkins M.J."/>
            <person name="Karaoz U."/>
            <person name="Brodie E.L."/>
            <person name="Williams K.H."/>
            <person name="Hubbard S.S."/>
            <person name="Banfield J.F."/>
        </authorList>
    </citation>
    <scope>NUCLEOTIDE SEQUENCE [LARGE SCALE GENOMIC DNA]</scope>
</reference>
<dbReference type="AlphaFoldDB" id="A0A1F7VE47"/>
<dbReference type="EMBL" id="MGER01000015">
    <property type="protein sequence ID" value="OGL88725.1"/>
    <property type="molecule type" value="Genomic_DNA"/>
</dbReference>
<evidence type="ECO:0000256" key="1">
    <source>
        <dbReference type="SAM" id="Phobius"/>
    </source>
</evidence>
<organism evidence="2 3">
    <name type="scientific">Candidatus Uhrbacteria bacterium RIFCSPLOWO2_02_FULL_49_11</name>
    <dbReference type="NCBI Taxonomy" id="1802409"/>
    <lineage>
        <taxon>Bacteria</taxon>
        <taxon>Candidatus Uhriibacteriota</taxon>
    </lineage>
</organism>
<dbReference type="Proteomes" id="UP000178264">
    <property type="component" value="Unassembled WGS sequence"/>
</dbReference>
<feature type="transmembrane region" description="Helical" evidence="1">
    <location>
        <begin position="335"/>
        <end position="354"/>
    </location>
</feature>